<proteinExistence type="predicted"/>
<comment type="caution">
    <text evidence="1">The sequence shown here is derived from an EMBL/GenBank/DDBJ whole genome shotgun (WGS) entry which is preliminary data.</text>
</comment>
<gene>
    <name evidence="1" type="ORF">LOY88_000973</name>
</gene>
<accession>A0ACB8V405</accession>
<evidence type="ECO:0000313" key="1">
    <source>
        <dbReference type="EMBL" id="KAI2391747.1"/>
    </source>
</evidence>
<organism evidence="1">
    <name type="scientific">Ophidiomyces ophidiicola</name>
    <dbReference type="NCBI Taxonomy" id="1387563"/>
    <lineage>
        <taxon>Eukaryota</taxon>
        <taxon>Fungi</taxon>
        <taxon>Dikarya</taxon>
        <taxon>Ascomycota</taxon>
        <taxon>Pezizomycotina</taxon>
        <taxon>Eurotiomycetes</taxon>
        <taxon>Eurotiomycetidae</taxon>
        <taxon>Onygenales</taxon>
        <taxon>Onygenaceae</taxon>
        <taxon>Ophidiomyces</taxon>
    </lineage>
</organism>
<name>A0ACB8V405_9EURO</name>
<dbReference type="EMBL" id="JALBCA010000010">
    <property type="protein sequence ID" value="KAI2391747.1"/>
    <property type="molecule type" value="Genomic_DNA"/>
</dbReference>
<reference evidence="1" key="1">
    <citation type="journal article" date="2022" name="bioRxiv">
        <title>Population genetic analysis of Ophidiomyces ophidiicola, the causative agent of snake fungal disease, indicates recent introductions to the USA.</title>
        <authorList>
            <person name="Ladner J.T."/>
            <person name="Palmer J.M."/>
            <person name="Ettinger C.L."/>
            <person name="Stajich J.E."/>
            <person name="Farrell T.M."/>
            <person name="Glorioso B.M."/>
            <person name="Lawson B."/>
            <person name="Price S.J."/>
            <person name="Stengle A.G."/>
            <person name="Grear D.A."/>
            <person name="Lorch J.M."/>
        </authorList>
    </citation>
    <scope>NUCLEOTIDE SEQUENCE</scope>
    <source>
        <strain evidence="1">NWHC 24266-5</strain>
    </source>
</reference>
<protein>
    <submittedName>
        <fullName evidence="1">Uncharacterized protein</fullName>
    </submittedName>
</protein>
<sequence length="571" mass="63172">MPFRGPSWVSNASIDAIPDSVPICEYILNEKYGRASLVTSKQPFVCGNTGDGYSAIQVQQRVDHLARALAHEFGWQPNVGTEWDKTICIFSLNTIDFFPLGWAVHRLSGIASLASAAYSVDELAYQLRASRVHALFTCVPLLGTALKAAAKCGIPQSRIFLLNMPQSSSSPQDFRNIDQLVQAGSEYGELEPLNWTKGQATRQCAYLCFSSGTSGLPKGVMISHMNMISEVWLLKLFEEHTRTLDQQDTVLGLLPYSHVFGLSVFNAAVYRGESVVVLPKFELATLLGAIERCKINVLYVVPPVIITMVKDPELMKKYDLRSVRHIITGAAPLGNETAEDLHNLQPKWSILQAYGLTETTAVATHTSPHDMFFGSSGCLLPLLEARLVALDGTEVEKYDKPGELLLRGPTVVLGYLNNEEANRETFHDGWLKTGDEAVFKKSPNGEDHVFIVDRIKELIKVKGFQVAPAELEAHLLTHSAVADTAVIGIHDDAAGEVPKAFIVKAHGITARDEDLIRDIQKHVQNHKAHYKWLNGGVEFISIIPKSASGKILRRYLRDKERDKKRKLGPKI</sequence>